<keyword evidence="3 5" id="KW-0413">Isomerase</keyword>
<dbReference type="GO" id="GO:0006006">
    <property type="term" value="P:glucose metabolic process"/>
    <property type="evidence" value="ECO:0007669"/>
    <property type="project" value="TreeGrafter"/>
</dbReference>
<evidence type="ECO:0000256" key="1">
    <source>
        <dbReference type="ARBA" id="ARBA00005028"/>
    </source>
</evidence>
<evidence type="ECO:0000256" key="8">
    <source>
        <dbReference type="PIRSR" id="PIRSR005096-3"/>
    </source>
</evidence>
<sequence length="354" mass="38350">MTGIVREHWGTLANGDAVEAVVLRTHKLEMRVLTLGALVQSLRVPDRNGTLADIVLGHDAPQAYLDKRQFFGAAIGRFSNRLDGAAFVLDGKRHSIESNDGDNVLHGGPEGFDRKLWRIDQVEEGAEPAVTLSLVSPDGDQGFPGTLHASVTYRLAGESEVSITFEATSDQPTVVGLTHHGYFNLGGVEALAPATSHVLQVEATHFLPVGANLIPHGGPEPLVGTPFDFGEAKPIERDLRRANAQLLHARGYDHCFCLSDAPQAEPRLAATLQDPRSGRVLQLLTDQPGLQVYSGNMLDGSTVGKYNQIIRPGDAVCLEPQAWPDAPNRHDFPSARLDPGAAYRHRSVYRFSAR</sequence>
<dbReference type="PIRSF" id="PIRSF005096">
    <property type="entry name" value="GALM"/>
    <property type="match status" value="1"/>
</dbReference>
<dbReference type="AlphaFoldDB" id="A0A8J7R3K3"/>
<dbReference type="InterPro" id="IPR015443">
    <property type="entry name" value="Aldose_1-epimerase"/>
</dbReference>
<feature type="binding site" evidence="8">
    <location>
        <begin position="80"/>
        <end position="81"/>
    </location>
    <ligand>
        <name>beta-D-galactose</name>
        <dbReference type="ChEBI" id="CHEBI:27667"/>
    </ligand>
</feature>
<dbReference type="Proteomes" id="UP000666240">
    <property type="component" value="Unassembled WGS sequence"/>
</dbReference>
<evidence type="ECO:0000256" key="5">
    <source>
        <dbReference type="PIRNR" id="PIRNR005096"/>
    </source>
</evidence>
<dbReference type="InterPro" id="IPR014718">
    <property type="entry name" value="GH-type_carb-bd"/>
</dbReference>
<organism evidence="9 10">
    <name type="scientific">Tianweitania sediminis</name>
    <dbReference type="NCBI Taxonomy" id="1502156"/>
    <lineage>
        <taxon>Bacteria</taxon>
        <taxon>Pseudomonadati</taxon>
        <taxon>Pseudomonadota</taxon>
        <taxon>Alphaproteobacteria</taxon>
        <taxon>Hyphomicrobiales</taxon>
        <taxon>Phyllobacteriaceae</taxon>
        <taxon>Tianweitania</taxon>
    </lineage>
</organism>
<dbReference type="InterPro" id="IPR011013">
    <property type="entry name" value="Gal_mutarotase_sf_dom"/>
</dbReference>
<gene>
    <name evidence="9" type="ORF">J5Y06_20935</name>
</gene>
<comment type="pathway">
    <text evidence="1 5">Carbohydrate metabolism; hexose metabolism.</text>
</comment>
<dbReference type="CDD" id="cd09019">
    <property type="entry name" value="galactose_mutarotase_like"/>
    <property type="match status" value="1"/>
</dbReference>
<evidence type="ECO:0000313" key="9">
    <source>
        <dbReference type="EMBL" id="MBP0441122.1"/>
    </source>
</evidence>
<dbReference type="SUPFAM" id="SSF74650">
    <property type="entry name" value="Galactose mutarotase-like"/>
    <property type="match status" value="1"/>
</dbReference>
<evidence type="ECO:0000256" key="2">
    <source>
        <dbReference type="ARBA" id="ARBA00006206"/>
    </source>
</evidence>
<dbReference type="PANTHER" id="PTHR10091:SF0">
    <property type="entry name" value="GALACTOSE MUTAROTASE"/>
    <property type="match status" value="1"/>
</dbReference>
<feature type="binding site" evidence="8">
    <location>
        <begin position="180"/>
        <end position="182"/>
    </location>
    <ligand>
        <name>beta-D-galactose</name>
        <dbReference type="ChEBI" id="CHEBI:27667"/>
    </ligand>
</feature>
<evidence type="ECO:0000256" key="6">
    <source>
        <dbReference type="PIRSR" id="PIRSR005096-1"/>
    </source>
</evidence>
<keyword evidence="4 5" id="KW-0119">Carbohydrate metabolism</keyword>
<proteinExistence type="inferred from homology"/>
<dbReference type="RefSeq" id="WP_209337151.1">
    <property type="nucleotide sequence ID" value="NZ_JAGIYY010000011.1"/>
</dbReference>
<dbReference type="GO" id="GO:0033499">
    <property type="term" value="P:galactose catabolic process via UDP-galactose, Leloir pathway"/>
    <property type="evidence" value="ECO:0007669"/>
    <property type="project" value="TreeGrafter"/>
</dbReference>
<evidence type="ECO:0000256" key="3">
    <source>
        <dbReference type="ARBA" id="ARBA00023235"/>
    </source>
</evidence>
<protein>
    <recommendedName>
        <fullName evidence="5">Aldose 1-epimerase</fullName>
        <ecNumber evidence="5">5.1.3.3</ecNumber>
    </recommendedName>
</protein>
<dbReference type="PANTHER" id="PTHR10091">
    <property type="entry name" value="ALDOSE-1-EPIMERASE"/>
    <property type="match status" value="1"/>
</dbReference>
<name>A0A8J7R3K3_9HYPH</name>
<dbReference type="InterPro" id="IPR047215">
    <property type="entry name" value="Galactose_mutarotase-like"/>
</dbReference>
<feature type="active site" description="Proton acceptor" evidence="6">
    <location>
        <position position="319"/>
    </location>
</feature>
<dbReference type="GO" id="GO:0004034">
    <property type="term" value="F:aldose 1-epimerase activity"/>
    <property type="evidence" value="ECO:0007669"/>
    <property type="project" value="UniProtKB-EC"/>
</dbReference>
<evidence type="ECO:0000256" key="4">
    <source>
        <dbReference type="ARBA" id="ARBA00023277"/>
    </source>
</evidence>
<dbReference type="Pfam" id="PF01263">
    <property type="entry name" value="Aldose_epim"/>
    <property type="match status" value="1"/>
</dbReference>
<feature type="binding site" evidence="7">
    <location>
        <position position="253"/>
    </location>
    <ligand>
        <name>beta-D-galactose</name>
        <dbReference type="ChEBI" id="CHEBI:27667"/>
    </ligand>
</feature>
<feature type="active site" description="Proton donor" evidence="6">
    <location>
        <position position="180"/>
    </location>
</feature>
<dbReference type="GO" id="GO:0005737">
    <property type="term" value="C:cytoplasm"/>
    <property type="evidence" value="ECO:0007669"/>
    <property type="project" value="TreeGrafter"/>
</dbReference>
<dbReference type="GO" id="GO:0030246">
    <property type="term" value="F:carbohydrate binding"/>
    <property type="evidence" value="ECO:0007669"/>
    <property type="project" value="InterPro"/>
</dbReference>
<accession>A0A8J7R3K3</accession>
<evidence type="ECO:0000313" key="10">
    <source>
        <dbReference type="Proteomes" id="UP000666240"/>
    </source>
</evidence>
<dbReference type="Gene3D" id="2.70.98.10">
    <property type="match status" value="1"/>
</dbReference>
<comment type="similarity">
    <text evidence="2 5">Belongs to the aldose epimerase family.</text>
</comment>
<dbReference type="EMBL" id="JAGIYY010000011">
    <property type="protein sequence ID" value="MBP0441122.1"/>
    <property type="molecule type" value="Genomic_DNA"/>
</dbReference>
<keyword evidence="10" id="KW-1185">Reference proteome</keyword>
<reference evidence="9" key="1">
    <citation type="submission" date="2021-03" db="EMBL/GenBank/DDBJ databases">
        <title>Genome sequencing and assembly of Tianweitania sediminis.</title>
        <authorList>
            <person name="Chhetri G."/>
        </authorList>
    </citation>
    <scope>NUCLEOTIDE SEQUENCE</scope>
    <source>
        <strain evidence="9">Z8</strain>
    </source>
</reference>
<dbReference type="EC" id="5.1.3.3" evidence="5"/>
<comment type="caution">
    <text evidence="9">The sequence shown here is derived from an EMBL/GenBank/DDBJ whole genome shotgun (WGS) entry which is preliminary data.</text>
</comment>
<dbReference type="InterPro" id="IPR008183">
    <property type="entry name" value="Aldose_1/G6P_1-epimerase"/>
</dbReference>
<dbReference type="UniPathway" id="UPA00242"/>
<dbReference type="NCBIfam" id="NF008277">
    <property type="entry name" value="PRK11055.1"/>
    <property type="match status" value="1"/>
</dbReference>
<evidence type="ECO:0000256" key="7">
    <source>
        <dbReference type="PIRSR" id="PIRSR005096-2"/>
    </source>
</evidence>
<comment type="catalytic activity">
    <reaction evidence="5">
        <text>alpha-D-glucose = beta-D-glucose</text>
        <dbReference type="Rhea" id="RHEA:10264"/>
        <dbReference type="ChEBI" id="CHEBI:15903"/>
        <dbReference type="ChEBI" id="CHEBI:17925"/>
        <dbReference type="EC" id="5.1.3.3"/>
    </reaction>
</comment>